<dbReference type="AlphaFoldDB" id="X5H4L7"/>
<dbReference type="GO" id="GO:0008237">
    <property type="term" value="F:metallopeptidase activity"/>
    <property type="evidence" value="ECO:0007669"/>
    <property type="project" value="UniProtKB-KW"/>
</dbReference>
<evidence type="ECO:0000313" key="2">
    <source>
        <dbReference type="Proteomes" id="UP000023762"/>
    </source>
</evidence>
<name>X5H4L7_9RICK</name>
<dbReference type="EC" id="3.4.24.-" evidence="1"/>
<proteinExistence type="predicted"/>
<dbReference type="GO" id="GO:0006508">
    <property type="term" value="P:proteolysis"/>
    <property type="evidence" value="ECO:0007669"/>
    <property type="project" value="UniProtKB-KW"/>
</dbReference>
<dbReference type="STRING" id="391036.EHF_0084"/>
<gene>
    <name evidence="1" type="primary">ftsH</name>
    <name evidence="1" type="ORF">EHF_0084</name>
</gene>
<organism evidence="1 2">
    <name type="scientific">Ehrlichia japonica</name>
    <dbReference type="NCBI Taxonomy" id="391036"/>
    <lineage>
        <taxon>Bacteria</taxon>
        <taxon>Pseudomonadati</taxon>
        <taxon>Pseudomonadota</taxon>
        <taxon>Alphaproteobacteria</taxon>
        <taxon>Rickettsiales</taxon>
        <taxon>Anaplasmataceae</taxon>
        <taxon>Ehrlichia</taxon>
    </lineage>
</organism>
<dbReference type="KEGG" id="ehh:EHF_0084"/>
<dbReference type="Proteomes" id="UP000023762">
    <property type="component" value="Chromosome"/>
</dbReference>
<protein>
    <submittedName>
        <fullName evidence="1">ATP-dependent zinc metalloprotease FtsH domain protein</fullName>
        <ecNumber evidence="1">3.4.24.-</ecNumber>
    </submittedName>
</protein>
<dbReference type="RefSeq" id="WP_044193980.1">
    <property type="nucleotide sequence ID" value="NZ_CP007474.1"/>
</dbReference>
<keyword evidence="2" id="KW-1185">Reference proteome</keyword>
<sequence length="77" mass="8993">MFTFPVHRKHVKLRHYYIVKNLLEFDTLTGEDIKNIANGKESTKNNVDESKILKRPFASKEQYAFLFTVVVYLSSSP</sequence>
<dbReference type="EMBL" id="CP007474">
    <property type="protein sequence ID" value="AHX05000.1"/>
    <property type="molecule type" value="Genomic_DNA"/>
</dbReference>
<dbReference type="HOGENOM" id="CLU_2632475_0_0_5"/>
<keyword evidence="1" id="KW-0482">Metalloprotease</keyword>
<reference evidence="1 2" key="1">
    <citation type="submission" date="2014-03" db="EMBL/GenBank/DDBJ databases">
        <title>Sequencing and Comparison of Genomes and Transcriptome Profiles of Human Ehrlichiosis Agents.</title>
        <authorList>
            <person name="Lin M."/>
            <person name="Daugherty S.C."/>
            <person name="Nagaraj S."/>
            <person name="Cheng Z."/>
            <person name="Xiong Q."/>
            <person name="Lin F.-Y."/>
            <person name="Sengamalay N."/>
            <person name="Ott S."/>
            <person name="Godinez A."/>
            <person name="Tallon L.J."/>
            <person name="Sadzewicz L."/>
            <person name="Fraser C.M."/>
            <person name="Dunning Hotopp J.C."/>
            <person name="Rikihisa Y."/>
        </authorList>
    </citation>
    <scope>NUCLEOTIDE SEQUENCE [LARGE SCALE GENOMIC DNA]</scope>
    <source>
        <strain evidence="1 2">HF</strain>
    </source>
</reference>
<keyword evidence="1" id="KW-0378">Hydrolase</keyword>
<evidence type="ECO:0000313" key="1">
    <source>
        <dbReference type="EMBL" id="AHX05000.1"/>
    </source>
</evidence>
<keyword evidence="1" id="KW-0645">Protease</keyword>
<dbReference type="eggNOG" id="COG0465">
    <property type="taxonomic scope" value="Bacteria"/>
</dbReference>
<accession>X5H4L7</accession>